<feature type="signal peptide" evidence="2">
    <location>
        <begin position="1"/>
        <end position="16"/>
    </location>
</feature>
<keyword evidence="1" id="KW-0646">Protease inhibitor</keyword>
<sequence length="79" mass="9006">MKRIIVILLVFAICFAQEQKKKCGRNEQWVGPCASRCEGTCEQPVPEVCTDECYQGCKCKPGFVRHNRKCINLKNCPKV</sequence>
<protein>
    <recommendedName>
        <fullName evidence="3">TIL domain-containing protein</fullName>
    </recommendedName>
</protein>
<dbReference type="Pfam" id="PF01826">
    <property type="entry name" value="TIL"/>
    <property type="match status" value="1"/>
</dbReference>
<evidence type="ECO:0000313" key="5">
    <source>
        <dbReference type="WBParaSite" id="MBELARI_LOCUS16043"/>
    </source>
</evidence>
<accession>A0AAF3EQ59</accession>
<dbReference type="CDD" id="cd19941">
    <property type="entry name" value="TIL"/>
    <property type="match status" value="1"/>
</dbReference>
<dbReference type="SUPFAM" id="SSF57567">
    <property type="entry name" value="Serine protease inhibitors"/>
    <property type="match status" value="1"/>
</dbReference>
<keyword evidence="2" id="KW-0732">Signal</keyword>
<keyword evidence="1" id="KW-0722">Serine protease inhibitor</keyword>
<dbReference type="InterPro" id="IPR002919">
    <property type="entry name" value="TIL_dom"/>
</dbReference>
<feature type="domain" description="TIL" evidence="3">
    <location>
        <begin position="23"/>
        <end position="76"/>
    </location>
</feature>
<organism evidence="4 5">
    <name type="scientific">Mesorhabditis belari</name>
    <dbReference type="NCBI Taxonomy" id="2138241"/>
    <lineage>
        <taxon>Eukaryota</taxon>
        <taxon>Metazoa</taxon>
        <taxon>Ecdysozoa</taxon>
        <taxon>Nematoda</taxon>
        <taxon>Chromadorea</taxon>
        <taxon>Rhabditida</taxon>
        <taxon>Rhabditina</taxon>
        <taxon>Rhabditomorpha</taxon>
        <taxon>Rhabditoidea</taxon>
        <taxon>Rhabditidae</taxon>
        <taxon>Mesorhabditinae</taxon>
        <taxon>Mesorhabditis</taxon>
    </lineage>
</organism>
<evidence type="ECO:0000256" key="1">
    <source>
        <dbReference type="ARBA" id="ARBA00022900"/>
    </source>
</evidence>
<feature type="chain" id="PRO_5041982680" description="TIL domain-containing protein" evidence="2">
    <location>
        <begin position="17"/>
        <end position="79"/>
    </location>
</feature>
<dbReference type="Proteomes" id="UP000887575">
    <property type="component" value="Unassembled WGS sequence"/>
</dbReference>
<reference evidence="5" key="1">
    <citation type="submission" date="2024-02" db="UniProtKB">
        <authorList>
            <consortium name="WormBaseParasite"/>
        </authorList>
    </citation>
    <scope>IDENTIFICATION</scope>
</reference>
<dbReference type="WBParaSite" id="MBELARI_LOCUS16043">
    <property type="protein sequence ID" value="MBELARI_LOCUS16043"/>
    <property type="gene ID" value="MBELARI_LOCUS16043"/>
</dbReference>
<dbReference type="Gene3D" id="2.10.25.10">
    <property type="entry name" value="Laminin"/>
    <property type="match status" value="1"/>
</dbReference>
<dbReference type="InterPro" id="IPR036084">
    <property type="entry name" value="Ser_inhib-like_sf"/>
</dbReference>
<dbReference type="AlphaFoldDB" id="A0AAF3EQ59"/>
<proteinExistence type="predicted"/>
<dbReference type="GO" id="GO:0004867">
    <property type="term" value="F:serine-type endopeptidase inhibitor activity"/>
    <property type="evidence" value="ECO:0007669"/>
    <property type="project" value="UniProtKB-KW"/>
</dbReference>
<name>A0AAF3EQ59_9BILA</name>
<keyword evidence="4" id="KW-1185">Reference proteome</keyword>
<evidence type="ECO:0000259" key="3">
    <source>
        <dbReference type="Pfam" id="PF01826"/>
    </source>
</evidence>
<evidence type="ECO:0000313" key="4">
    <source>
        <dbReference type="Proteomes" id="UP000887575"/>
    </source>
</evidence>
<evidence type="ECO:0000256" key="2">
    <source>
        <dbReference type="SAM" id="SignalP"/>
    </source>
</evidence>